<dbReference type="AlphaFoldDB" id="A0A316YJ96"/>
<feature type="transmembrane region" description="Helical" evidence="1">
    <location>
        <begin position="217"/>
        <end position="235"/>
    </location>
</feature>
<name>A0A316YJ96_9BASI</name>
<dbReference type="PANTHER" id="PTHR37488">
    <property type="entry name" value="DUF1275 DOMAIN-CONTAINING PROTEIN"/>
    <property type="match status" value="1"/>
</dbReference>
<dbReference type="GeneID" id="37043855"/>
<feature type="transmembrane region" description="Helical" evidence="1">
    <location>
        <begin position="256"/>
        <end position="276"/>
    </location>
</feature>
<evidence type="ECO:0000256" key="1">
    <source>
        <dbReference type="SAM" id="Phobius"/>
    </source>
</evidence>
<dbReference type="EMBL" id="KZ819637">
    <property type="protein sequence ID" value="PWN88884.1"/>
    <property type="molecule type" value="Genomic_DNA"/>
</dbReference>
<dbReference type="RefSeq" id="XP_025376082.1">
    <property type="nucleotide sequence ID" value="XM_025521939.1"/>
</dbReference>
<proteinExistence type="predicted"/>
<gene>
    <name evidence="2" type="ORF">FA10DRAFT_267511</name>
</gene>
<keyword evidence="1" id="KW-1133">Transmembrane helix</keyword>
<accession>A0A316YJ96</accession>
<evidence type="ECO:0000313" key="3">
    <source>
        <dbReference type="Proteomes" id="UP000245768"/>
    </source>
</evidence>
<protein>
    <recommendedName>
        <fullName evidence="4">DUF1275 domain protein</fullName>
    </recommendedName>
</protein>
<feature type="transmembrane region" description="Helical" evidence="1">
    <location>
        <begin position="92"/>
        <end position="112"/>
    </location>
</feature>
<sequence>MSRPETSPLLGHRSSPSRLAVWKERLSEEVDVDDCGSALTAQCVIAGAADAAAYGQTGTWVAFMTGNLTQLTMSATTIGMTRPSPESSVNRLMLSGSSVLGFIVGAFVAMHLDRRFGSRSRGKLASMAVARAAVCFVVAAWVAWEARRGHGWDGWIGAGALALLAINMGSMAVNAQKVGNGPYATTVVFTATLAQLFSDPLLPFAVSSASLKRAKSIFGLILGAALSQAIMILTPRLTETREETRLLKEASSYGSAYALIFVGIVEVVAVGLWLRVKPAAAAATGR</sequence>
<dbReference type="Proteomes" id="UP000245768">
    <property type="component" value="Unassembled WGS sequence"/>
</dbReference>
<feature type="transmembrane region" description="Helical" evidence="1">
    <location>
        <begin position="155"/>
        <end position="173"/>
    </location>
</feature>
<dbReference type="PANTHER" id="PTHR37488:SF2">
    <property type="entry name" value="DUF1275 DOMAIN-CONTAINING PROTEIN"/>
    <property type="match status" value="1"/>
</dbReference>
<dbReference type="OrthoDB" id="5288586at2759"/>
<evidence type="ECO:0008006" key="4">
    <source>
        <dbReference type="Google" id="ProtNLM"/>
    </source>
</evidence>
<dbReference type="InterPro" id="IPR010699">
    <property type="entry name" value="DUF1275"/>
</dbReference>
<dbReference type="InParanoid" id="A0A316YJ96"/>
<keyword evidence="3" id="KW-1185">Reference proteome</keyword>
<reference evidence="2 3" key="1">
    <citation type="journal article" date="2018" name="Mol. Biol. Evol.">
        <title>Broad Genomic Sampling Reveals a Smut Pathogenic Ancestry of the Fungal Clade Ustilaginomycotina.</title>
        <authorList>
            <person name="Kijpornyongpan T."/>
            <person name="Mondo S.J."/>
            <person name="Barry K."/>
            <person name="Sandor L."/>
            <person name="Lee J."/>
            <person name="Lipzen A."/>
            <person name="Pangilinan J."/>
            <person name="LaButti K."/>
            <person name="Hainaut M."/>
            <person name="Henrissat B."/>
            <person name="Grigoriev I.V."/>
            <person name="Spatafora J.W."/>
            <person name="Aime M.C."/>
        </authorList>
    </citation>
    <scope>NUCLEOTIDE SEQUENCE [LARGE SCALE GENOMIC DNA]</scope>
    <source>
        <strain evidence="2 3">MCA 4198</strain>
    </source>
</reference>
<keyword evidence="1" id="KW-0812">Transmembrane</keyword>
<evidence type="ECO:0000313" key="2">
    <source>
        <dbReference type="EMBL" id="PWN88884.1"/>
    </source>
</evidence>
<feature type="transmembrane region" description="Helical" evidence="1">
    <location>
        <begin position="180"/>
        <end position="197"/>
    </location>
</feature>
<keyword evidence="1" id="KW-0472">Membrane</keyword>
<organism evidence="2 3">
    <name type="scientific">Acaromyces ingoldii</name>
    <dbReference type="NCBI Taxonomy" id="215250"/>
    <lineage>
        <taxon>Eukaryota</taxon>
        <taxon>Fungi</taxon>
        <taxon>Dikarya</taxon>
        <taxon>Basidiomycota</taxon>
        <taxon>Ustilaginomycotina</taxon>
        <taxon>Exobasidiomycetes</taxon>
        <taxon>Exobasidiales</taxon>
        <taxon>Cryptobasidiaceae</taxon>
        <taxon>Acaromyces</taxon>
    </lineage>
</organism>
<feature type="transmembrane region" description="Helical" evidence="1">
    <location>
        <begin position="124"/>
        <end position="143"/>
    </location>
</feature>
<dbReference type="Pfam" id="PF06912">
    <property type="entry name" value="DUF1275"/>
    <property type="match status" value="1"/>
</dbReference>